<evidence type="ECO:0000313" key="1">
    <source>
        <dbReference type="EMBL" id="KAF6222729.1"/>
    </source>
</evidence>
<accession>A0A8H6CGE3</accession>
<dbReference type="PANTHER" id="PTHR33112:SF16">
    <property type="entry name" value="HETEROKARYON INCOMPATIBILITY DOMAIN-CONTAINING PROTEIN"/>
    <property type="match status" value="1"/>
</dbReference>
<proteinExistence type="predicted"/>
<gene>
    <name evidence="1" type="ORF">HO133_000776</name>
</gene>
<protein>
    <submittedName>
        <fullName evidence="1">Uncharacterized protein</fullName>
    </submittedName>
</protein>
<dbReference type="RefSeq" id="XP_037152075.1">
    <property type="nucleotide sequence ID" value="XM_037291713.1"/>
</dbReference>
<organism evidence="1 2">
    <name type="scientific">Letharia lupina</name>
    <dbReference type="NCBI Taxonomy" id="560253"/>
    <lineage>
        <taxon>Eukaryota</taxon>
        <taxon>Fungi</taxon>
        <taxon>Dikarya</taxon>
        <taxon>Ascomycota</taxon>
        <taxon>Pezizomycotina</taxon>
        <taxon>Lecanoromycetes</taxon>
        <taxon>OSLEUM clade</taxon>
        <taxon>Lecanoromycetidae</taxon>
        <taxon>Lecanorales</taxon>
        <taxon>Lecanorineae</taxon>
        <taxon>Parmeliaceae</taxon>
        <taxon>Letharia</taxon>
    </lineage>
</organism>
<name>A0A8H6CGE3_9LECA</name>
<keyword evidence="2" id="KW-1185">Reference proteome</keyword>
<dbReference type="Proteomes" id="UP000593566">
    <property type="component" value="Unassembled WGS sequence"/>
</dbReference>
<evidence type="ECO:0000313" key="2">
    <source>
        <dbReference type="Proteomes" id="UP000593566"/>
    </source>
</evidence>
<reference evidence="1 2" key="1">
    <citation type="journal article" date="2020" name="Genomics">
        <title>Complete, high-quality genomes from long-read metagenomic sequencing of two wolf lichen thalli reveals enigmatic genome architecture.</title>
        <authorList>
            <person name="McKenzie S.K."/>
            <person name="Walston R.F."/>
            <person name="Allen J.L."/>
        </authorList>
    </citation>
    <scope>NUCLEOTIDE SEQUENCE [LARGE SCALE GENOMIC DNA]</scope>
    <source>
        <strain evidence="1">WasteWater1</strain>
    </source>
</reference>
<sequence>MAFHDPQVSSDRKRALGSRRNVVAACSGRNLTRAEEDKLEVSSDNKYVLRYWHKIVEAYSGCKLTRAEDKLVAISGLAKRVQSFLGDEYLAGLWEKALLYGLLWRAQWEDLKEEYASFQAPTWSWASVDGFIFYDDLMILWDDEEDLSIKIVTILASGVISVAADVTGQIKVGFIRLSSTLIAARIRGKQSSLSPNFDCILDLPVFRHGGYWYPLFHFETIERRAGIFVLPIWIVIIDGEGNRSLALKTVDPVNNIYKRIGCLFLRERGTRYDDIRWPDVVARFDKQTLTLF</sequence>
<dbReference type="EMBL" id="JACCJB010000011">
    <property type="protein sequence ID" value="KAF6222729.1"/>
    <property type="molecule type" value="Genomic_DNA"/>
</dbReference>
<comment type="caution">
    <text evidence="1">The sequence shown here is derived from an EMBL/GenBank/DDBJ whole genome shotgun (WGS) entry which is preliminary data.</text>
</comment>
<dbReference type="AlphaFoldDB" id="A0A8H6CGE3"/>
<dbReference type="PANTHER" id="PTHR33112">
    <property type="entry name" value="DOMAIN PROTEIN, PUTATIVE-RELATED"/>
    <property type="match status" value="1"/>
</dbReference>
<dbReference type="GeneID" id="59329194"/>